<reference evidence="10" key="1">
    <citation type="submission" date="2021-12" db="EMBL/GenBank/DDBJ databases">
        <title>Convergent genome expansion in fungi linked to evolution of root-endophyte symbiosis.</title>
        <authorList>
            <consortium name="DOE Joint Genome Institute"/>
            <person name="Ke Y.-H."/>
            <person name="Bonito G."/>
            <person name="Liao H.-L."/>
            <person name="Looney B."/>
            <person name="Rojas-Flechas A."/>
            <person name="Nash J."/>
            <person name="Hameed K."/>
            <person name="Schadt C."/>
            <person name="Martin F."/>
            <person name="Crous P.W."/>
            <person name="Miettinen O."/>
            <person name="Magnuson J.K."/>
            <person name="Labbe J."/>
            <person name="Jacobson D."/>
            <person name="Doktycz M.J."/>
            <person name="Veneault-Fourrey C."/>
            <person name="Kuo A."/>
            <person name="Mondo S."/>
            <person name="Calhoun S."/>
            <person name="Riley R."/>
            <person name="Ohm R."/>
            <person name="LaButti K."/>
            <person name="Andreopoulos B."/>
            <person name="Pangilinan J."/>
            <person name="Nolan M."/>
            <person name="Tritt A."/>
            <person name="Clum A."/>
            <person name="Lipzen A."/>
            <person name="Daum C."/>
            <person name="Barry K."/>
            <person name="Grigoriev I.V."/>
            <person name="Vilgalys R."/>
        </authorList>
    </citation>
    <scope>NUCLEOTIDE SEQUENCE</scope>
    <source>
        <strain evidence="10">PMI_201</strain>
    </source>
</reference>
<evidence type="ECO:0000256" key="3">
    <source>
        <dbReference type="ARBA" id="ARBA00022448"/>
    </source>
</evidence>
<evidence type="ECO:0000256" key="8">
    <source>
        <dbReference type="SAM" id="Phobius"/>
    </source>
</evidence>
<evidence type="ECO:0000313" key="10">
    <source>
        <dbReference type="EMBL" id="KAH8692216.1"/>
    </source>
</evidence>
<evidence type="ECO:0000256" key="5">
    <source>
        <dbReference type="ARBA" id="ARBA00022989"/>
    </source>
</evidence>
<feature type="transmembrane region" description="Helical" evidence="8">
    <location>
        <begin position="61"/>
        <end position="84"/>
    </location>
</feature>
<dbReference type="PANTHER" id="PTHR48022:SF68">
    <property type="entry name" value="MAJOR FACILITATOR SUPERFAMILY (MFS) PROFILE DOMAIN-CONTAINING PROTEIN-RELATED"/>
    <property type="match status" value="1"/>
</dbReference>
<dbReference type="GO" id="GO:0005351">
    <property type="term" value="F:carbohydrate:proton symporter activity"/>
    <property type="evidence" value="ECO:0007669"/>
    <property type="project" value="TreeGrafter"/>
</dbReference>
<keyword evidence="5 8" id="KW-1133">Transmembrane helix</keyword>
<dbReference type="PANTHER" id="PTHR48022">
    <property type="entry name" value="PLASTIDIC GLUCOSE TRANSPORTER 4"/>
    <property type="match status" value="1"/>
</dbReference>
<dbReference type="NCBIfam" id="TIGR00879">
    <property type="entry name" value="SP"/>
    <property type="match status" value="1"/>
</dbReference>
<dbReference type="PROSITE" id="PS50850">
    <property type="entry name" value="MFS"/>
    <property type="match status" value="1"/>
</dbReference>
<dbReference type="RefSeq" id="XP_046068213.1">
    <property type="nucleotide sequence ID" value="XM_046210147.1"/>
</dbReference>
<dbReference type="GO" id="GO:0016020">
    <property type="term" value="C:membrane"/>
    <property type="evidence" value="ECO:0007669"/>
    <property type="project" value="UniProtKB-SubCell"/>
</dbReference>
<keyword evidence="4 8" id="KW-0812">Transmembrane</keyword>
<feature type="non-terminal residue" evidence="10">
    <location>
        <position position="507"/>
    </location>
</feature>
<evidence type="ECO:0000256" key="6">
    <source>
        <dbReference type="ARBA" id="ARBA00023136"/>
    </source>
</evidence>
<evidence type="ECO:0000256" key="7">
    <source>
        <dbReference type="RuleBase" id="RU003346"/>
    </source>
</evidence>
<keyword evidence="11" id="KW-1185">Reference proteome</keyword>
<protein>
    <submittedName>
        <fullName evidence="10">General substrate transporter</fullName>
    </submittedName>
</protein>
<feature type="transmembrane region" description="Helical" evidence="8">
    <location>
        <begin position="152"/>
        <end position="171"/>
    </location>
</feature>
<dbReference type="InterPro" id="IPR003663">
    <property type="entry name" value="Sugar/inositol_transpt"/>
</dbReference>
<feature type="transmembrane region" description="Helical" evidence="8">
    <location>
        <begin position="281"/>
        <end position="303"/>
    </location>
</feature>
<dbReference type="InterPro" id="IPR005828">
    <property type="entry name" value="MFS_sugar_transport-like"/>
</dbReference>
<dbReference type="InterPro" id="IPR020846">
    <property type="entry name" value="MFS_dom"/>
</dbReference>
<dbReference type="InterPro" id="IPR036259">
    <property type="entry name" value="MFS_trans_sf"/>
</dbReference>
<dbReference type="GeneID" id="70240434"/>
<accession>A0AAD4PSX4</accession>
<dbReference type="SUPFAM" id="SSF103473">
    <property type="entry name" value="MFS general substrate transporter"/>
    <property type="match status" value="1"/>
</dbReference>
<dbReference type="InterPro" id="IPR050360">
    <property type="entry name" value="MFS_Sugar_Transporters"/>
</dbReference>
<evidence type="ECO:0000313" key="11">
    <source>
        <dbReference type="Proteomes" id="UP001201262"/>
    </source>
</evidence>
<comment type="similarity">
    <text evidence="2 7">Belongs to the major facilitator superfamily. Sugar transporter (TC 2.A.1.1) family.</text>
</comment>
<evidence type="ECO:0000256" key="2">
    <source>
        <dbReference type="ARBA" id="ARBA00010992"/>
    </source>
</evidence>
<dbReference type="EMBL" id="JAJTJA010000011">
    <property type="protein sequence ID" value="KAH8692216.1"/>
    <property type="molecule type" value="Genomic_DNA"/>
</dbReference>
<feature type="transmembrane region" description="Helical" evidence="8">
    <location>
        <begin position="96"/>
        <end position="115"/>
    </location>
</feature>
<proteinExistence type="inferred from homology"/>
<feature type="transmembrane region" description="Helical" evidence="8">
    <location>
        <begin position="376"/>
        <end position="401"/>
    </location>
</feature>
<dbReference type="Gene3D" id="1.20.1250.20">
    <property type="entry name" value="MFS general substrate transporter like domains"/>
    <property type="match status" value="1"/>
</dbReference>
<comment type="caution">
    <text evidence="10">The sequence shown here is derived from an EMBL/GenBank/DDBJ whole genome shotgun (WGS) entry which is preliminary data.</text>
</comment>
<sequence length="507" mass="55573">FFSLSGRRLRALMVSTASIAFLLFGYDQGVTSGLLTLPSFYNMFPEIDTTTTTGAQKSRNATVQGLAVAIYEVGGAFGAVLAFLIGDKIGRLRMVWLGHFILLIGAVLQCASFGLAQLVAARVITGIGIGFNTVTIPVWQAESSRSHNRGKYLLIEGAMITGGVCLSYWINFAFQFTTGDLSWRFPLGFQVLPALIVCLVVLDLPESPRWLIRMGRYEEAKRMMDALDSDLGPEAREANFAEACSGVVTSANQEGSGWKLIFGARKDENAYAVKYKYHHRMILAIGHAIFHQICGINLVIYYAPKIYQENLGLSASQTRIVSATVNGIGYFASGFISTSVVERIGRRKLMIIGSAGMAIGMGVVAGTTRYSYNVKIAAVAAAFIFTIQASFAIGWLAIVWLYPAEIVPSEIRYAANSVVVATTWSFNFLVVMVTPVMLANIQWHAYLIFTALNVAIGLCVYSFYPETARRSLEEIDEIFSEATGPFDVVRVSFKKPYIHDEKGENIV</sequence>
<dbReference type="PRINTS" id="PR00171">
    <property type="entry name" value="SUGRTRNSPORT"/>
</dbReference>
<dbReference type="Pfam" id="PF00083">
    <property type="entry name" value="Sugar_tr"/>
    <property type="match status" value="1"/>
</dbReference>
<comment type="subcellular location">
    <subcellularLocation>
        <location evidence="1">Membrane</location>
        <topology evidence="1">Multi-pass membrane protein</topology>
    </subcellularLocation>
</comment>
<evidence type="ECO:0000259" key="9">
    <source>
        <dbReference type="PROSITE" id="PS50850"/>
    </source>
</evidence>
<feature type="transmembrane region" description="Helical" evidence="8">
    <location>
        <begin position="12"/>
        <end position="41"/>
    </location>
</feature>
<evidence type="ECO:0000256" key="1">
    <source>
        <dbReference type="ARBA" id="ARBA00004141"/>
    </source>
</evidence>
<gene>
    <name evidence="10" type="ORF">BGW36DRAFT_271130</name>
</gene>
<feature type="transmembrane region" description="Helical" evidence="8">
    <location>
        <begin position="443"/>
        <end position="464"/>
    </location>
</feature>
<feature type="transmembrane region" description="Helical" evidence="8">
    <location>
        <begin position="413"/>
        <end position="437"/>
    </location>
</feature>
<feature type="domain" description="Major facilitator superfamily (MFS) profile" evidence="9">
    <location>
        <begin position="13"/>
        <end position="468"/>
    </location>
</feature>
<organism evidence="10 11">
    <name type="scientific">Talaromyces proteolyticus</name>
    <dbReference type="NCBI Taxonomy" id="1131652"/>
    <lineage>
        <taxon>Eukaryota</taxon>
        <taxon>Fungi</taxon>
        <taxon>Dikarya</taxon>
        <taxon>Ascomycota</taxon>
        <taxon>Pezizomycotina</taxon>
        <taxon>Eurotiomycetes</taxon>
        <taxon>Eurotiomycetidae</taxon>
        <taxon>Eurotiales</taxon>
        <taxon>Trichocomaceae</taxon>
        <taxon>Talaromyces</taxon>
        <taxon>Talaromyces sect. Bacilispori</taxon>
    </lineage>
</organism>
<name>A0AAD4PSX4_9EURO</name>
<feature type="transmembrane region" description="Helical" evidence="8">
    <location>
        <begin position="183"/>
        <end position="204"/>
    </location>
</feature>
<keyword evidence="3 7" id="KW-0813">Transport</keyword>
<feature type="transmembrane region" description="Helical" evidence="8">
    <location>
        <begin position="349"/>
        <end position="370"/>
    </location>
</feature>
<dbReference type="AlphaFoldDB" id="A0AAD4PSX4"/>
<evidence type="ECO:0000256" key="4">
    <source>
        <dbReference type="ARBA" id="ARBA00022692"/>
    </source>
</evidence>
<feature type="transmembrane region" description="Helical" evidence="8">
    <location>
        <begin position="121"/>
        <end position="140"/>
    </location>
</feature>
<keyword evidence="6 8" id="KW-0472">Membrane</keyword>
<dbReference type="Proteomes" id="UP001201262">
    <property type="component" value="Unassembled WGS sequence"/>
</dbReference>
<feature type="transmembrane region" description="Helical" evidence="8">
    <location>
        <begin position="323"/>
        <end position="342"/>
    </location>
</feature>
<feature type="non-terminal residue" evidence="10">
    <location>
        <position position="1"/>
    </location>
</feature>